<keyword evidence="7 15" id="KW-0548">Nucleotidyltransferase</keyword>
<evidence type="ECO:0000256" key="10">
    <source>
        <dbReference type="ARBA" id="ARBA00022827"/>
    </source>
</evidence>
<dbReference type="InterPro" id="IPR023468">
    <property type="entry name" value="Riboflavin_kinase"/>
</dbReference>
<dbReference type="UniPathway" id="UPA00277">
    <property type="reaction ID" value="UER00407"/>
</dbReference>
<gene>
    <name evidence="17" type="primary">ribF</name>
    <name evidence="17" type="ORF">E0486_04090</name>
</gene>
<dbReference type="GO" id="GO:0009231">
    <property type="term" value="P:riboflavin biosynthetic process"/>
    <property type="evidence" value="ECO:0007669"/>
    <property type="project" value="InterPro"/>
</dbReference>
<evidence type="ECO:0000259" key="16">
    <source>
        <dbReference type="SMART" id="SM00904"/>
    </source>
</evidence>
<dbReference type="Pfam" id="PF06574">
    <property type="entry name" value="FAD_syn"/>
    <property type="match status" value="1"/>
</dbReference>
<dbReference type="InterPro" id="IPR015865">
    <property type="entry name" value="Riboflavin_kinase_bac/euk"/>
</dbReference>
<keyword evidence="9 15" id="KW-0418">Kinase</keyword>
<evidence type="ECO:0000256" key="14">
    <source>
        <dbReference type="ARBA" id="ARBA00049494"/>
    </source>
</evidence>
<dbReference type="AlphaFoldDB" id="A0A4R4E568"/>
<keyword evidence="18" id="KW-1185">Reference proteome</keyword>
<evidence type="ECO:0000256" key="3">
    <source>
        <dbReference type="ARBA" id="ARBA00005201"/>
    </source>
</evidence>
<dbReference type="GO" id="GO:0003919">
    <property type="term" value="F:FMN adenylyltransferase activity"/>
    <property type="evidence" value="ECO:0007669"/>
    <property type="project" value="UniProtKB-UniRule"/>
</dbReference>
<evidence type="ECO:0000256" key="6">
    <source>
        <dbReference type="ARBA" id="ARBA00022679"/>
    </source>
</evidence>
<dbReference type="Gene3D" id="3.40.50.620">
    <property type="entry name" value="HUPs"/>
    <property type="match status" value="1"/>
</dbReference>
<dbReference type="GO" id="GO:0008531">
    <property type="term" value="F:riboflavin kinase activity"/>
    <property type="evidence" value="ECO:0007669"/>
    <property type="project" value="UniProtKB-UniRule"/>
</dbReference>
<comment type="caution">
    <text evidence="17">The sequence shown here is derived from an EMBL/GenBank/DDBJ whole genome shotgun (WGS) entry which is preliminary data.</text>
</comment>
<evidence type="ECO:0000256" key="11">
    <source>
        <dbReference type="ARBA" id="ARBA00022840"/>
    </source>
</evidence>
<dbReference type="GO" id="GO:0009398">
    <property type="term" value="P:FMN biosynthetic process"/>
    <property type="evidence" value="ECO:0007669"/>
    <property type="project" value="UniProtKB-UniRule"/>
</dbReference>
<dbReference type="EMBL" id="SKFH01000004">
    <property type="protein sequence ID" value="TCZ73870.1"/>
    <property type="molecule type" value="Genomic_DNA"/>
</dbReference>
<dbReference type="FunFam" id="3.40.50.620:FF:000021">
    <property type="entry name" value="Riboflavin biosynthesis protein"/>
    <property type="match status" value="1"/>
</dbReference>
<dbReference type="InterPro" id="IPR014729">
    <property type="entry name" value="Rossmann-like_a/b/a_fold"/>
</dbReference>
<dbReference type="EC" id="2.7.7.2" evidence="15"/>
<comment type="catalytic activity">
    <reaction evidence="14 15">
        <text>FMN + ATP + H(+) = FAD + diphosphate</text>
        <dbReference type="Rhea" id="RHEA:17237"/>
        <dbReference type="ChEBI" id="CHEBI:15378"/>
        <dbReference type="ChEBI" id="CHEBI:30616"/>
        <dbReference type="ChEBI" id="CHEBI:33019"/>
        <dbReference type="ChEBI" id="CHEBI:57692"/>
        <dbReference type="ChEBI" id="CHEBI:58210"/>
        <dbReference type="EC" id="2.7.7.2"/>
    </reaction>
</comment>
<evidence type="ECO:0000256" key="9">
    <source>
        <dbReference type="ARBA" id="ARBA00022777"/>
    </source>
</evidence>
<dbReference type="UniPathway" id="UPA00276">
    <property type="reaction ID" value="UER00406"/>
</dbReference>
<dbReference type="NCBIfam" id="TIGR00125">
    <property type="entry name" value="cyt_tran_rel"/>
    <property type="match status" value="1"/>
</dbReference>
<dbReference type="InterPro" id="IPR023465">
    <property type="entry name" value="Riboflavin_kinase_dom_sf"/>
</dbReference>
<dbReference type="PIRSF" id="PIRSF004491">
    <property type="entry name" value="FAD_Synth"/>
    <property type="match status" value="1"/>
</dbReference>
<comment type="pathway">
    <text evidence="2 15">Cofactor biosynthesis; FAD biosynthesis; FAD from FMN: step 1/1.</text>
</comment>
<evidence type="ECO:0000256" key="1">
    <source>
        <dbReference type="ARBA" id="ARBA00002121"/>
    </source>
</evidence>
<keyword evidence="11 15" id="KW-0067">ATP-binding</keyword>
<dbReference type="CDD" id="cd02064">
    <property type="entry name" value="FAD_synthetase_N"/>
    <property type="match status" value="1"/>
</dbReference>
<comment type="similarity">
    <text evidence="15">Belongs to the ribF family.</text>
</comment>
<dbReference type="GO" id="GO:0005524">
    <property type="term" value="F:ATP binding"/>
    <property type="evidence" value="ECO:0007669"/>
    <property type="project" value="UniProtKB-UniRule"/>
</dbReference>
<keyword evidence="4 15" id="KW-0285">Flavoprotein</keyword>
<organism evidence="17 18">
    <name type="scientific">Flaviaesturariibacter aridisoli</name>
    <dbReference type="NCBI Taxonomy" id="2545761"/>
    <lineage>
        <taxon>Bacteria</taxon>
        <taxon>Pseudomonadati</taxon>
        <taxon>Bacteroidota</taxon>
        <taxon>Chitinophagia</taxon>
        <taxon>Chitinophagales</taxon>
        <taxon>Chitinophagaceae</taxon>
        <taxon>Flaviaestuariibacter</taxon>
    </lineage>
</organism>
<evidence type="ECO:0000256" key="4">
    <source>
        <dbReference type="ARBA" id="ARBA00022630"/>
    </source>
</evidence>
<evidence type="ECO:0000256" key="5">
    <source>
        <dbReference type="ARBA" id="ARBA00022643"/>
    </source>
</evidence>
<evidence type="ECO:0000313" key="18">
    <source>
        <dbReference type="Proteomes" id="UP000295164"/>
    </source>
</evidence>
<accession>A0A4R4E568</accession>
<protein>
    <recommendedName>
        <fullName evidence="15">Riboflavin biosynthesis protein</fullName>
    </recommendedName>
    <domain>
        <recommendedName>
            <fullName evidence="15">Riboflavin kinase</fullName>
            <ecNumber evidence="15">2.7.1.26</ecNumber>
        </recommendedName>
        <alternativeName>
            <fullName evidence="15">Flavokinase</fullName>
        </alternativeName>
    </domain>
    <domain>
        <recommendedName>
            <fullName evidence="15">FMN adenylyltransferase</fullName>
            <ecNumber evidence="15">2.7.7.2</ecNumber>
        </recommendedName>
        <alternativeName>
            <fullName evidence="15">FAD pyrophosphorylase</fullName>
        </alternativeName>
        <alternativeName>
            <fullName evidence="15">FAD synthase</fullName>
        </alternativeName>
    </domain>
</protein>
<dbReference type="NCBIfam" id="TIGR00083">
    <property type="entry name" value="ribF"/>
    <property type="match status" value="1"/>
</dbReference>
<evidence type="ECO:0000256" key="13">
    <source>
        <dbReference type="ARBA" id="ARBA00047880"/>
    </source>
</evidence>
<feature type="domain" description="Riboflavin kinase" evidence="16">
    <location>
        <begin position="181"/>
        <end position="306"/>
    </location>
</feature>
<dbReference type="InterPro" id="IPR015864">
    <property type="entry name" value="FAD_synthase"/>
</dbReference>
<dbReference type="Pfam" id="PF01687">
    <property type="entry name" value="Flavokinase"/>
    <property type="match status" value="1"/>
</dbReference>
<keyword evidence="8 15" id="KW-0547">Nucleotide-binding</keyword>
<dbReference type="SUPFAM" id="SSF82114">
    <property type="entry name" value="Riboflavin kinase-like"/>
    <property type="match status" value="1"/>
</dbReference>
<evidence type="ECO:0000256" key="2">
    <source>
        <dbReference type="ARBA" id="ARBA00004726"/>
    </source>
</evidence>
<keyword evidence="12" id="KW-0511">Multifunctional enzyme</keyword>
<dbReference type="SUPFAM" id="SSF52374">
    <property type="entry name" value="Nucleotidylyl transferase"/>
    <property type="match status" value="1"/>
</dbReference>
<comment type="pathway">
    <text evidence="3 15">Cofactor biosynthesis; FMN biosynthesis; FMN from riboflavin (ATP route): step 1/1.</text>
</comment>
<comment type="function">
    <text evidence="1">Catalyzes the phosphorylation of riboflavin to FMN followed by the adenylation of FMN to FAD.</text>
</comment>
<dbReference type="RefSeq" id="WP_131850870.1">
    <property type="nucleotide sequence ID" value="NZ_SKFH01000004.1"/>
</dbReference>
<dbReference type="GO" id="GO:0006747">
    <property type="term" value="P:FAD biosynthetic process"/>
    <property type="evidence" value="ECO:0007669"/>
    <property type="project" value="UniProtKB-UniRule"/>
</dbReference>
<keyword evidence="5 15" id="KW-0288">FMN</keyword>
<proteinExistence type="inferred from homology"/>
<keyword evidence="6 15" id="KW-0808">Transferase</keyword>
<dbReference type="PANTHER" id="PTHR22749">
    <property type="entry name" value="RIBOFLAVIN KINASE/FMN ADENYLYLTRANSFERASE"/>
    <property type="match status" value="1"/>
</dbReference>
<reference evidence="17 18" key="1">
    <citation type="submission" date="2019-03" db="EMBL/GenBank/DDBJ databases">
        <authorList>
            <person name="Kim M.K.M."/>
        </authorList>
    </citation>
    <scope>NUCLEOTIDE SEQUENCE [LARGE SCALE GENOMIC DNA]</scope>
    <source>
        <strain evidence="17 18">17J68-15</strain>
    </source>
</reference>
<evidence type="ECO:0000256" key="15">
    <source>
        <dbReference type="PIRNR" id="PIRNR004491"/>
    </source>
</evidence>
<evidence type="ECO:0000313" key="17">
    <source>
        <dbReference type="EMBL" id="TCZ73870.1"/>
    </source>
</evidence>
<dbReference type="Proteomes" id="UP000295164">
    <property type="component" value="Unassembled WGS sequence"/>
</dbReference>
<dbReference type="PANTHER" id="PTHR22749:SF6">
    <property type="entry name" value="RIBOFLAVIN KINASE"/>
    <property type="match status" value="1"/>
</dbReference>
<comment type="catalytic activity">
    <reaction evidence="13 15">
        <text>riboflavin + ATP = FMN + ADP + H(+)</text>
        <dbReference type="Rhea" id="RHEA:14357"/>
        <dbReference type="ChEBI" id="CHEBI:15378"/>
        <dbReference type="ChEBI" id="CHEBI:30616"/>
        <dbReference type="ChEBI" id="CHEBI:57986"/>
        <dbReference type="ChEBI" id="CHEBI:58210"/>
        <dbReference type="ChEBI" id="CHEBI:456216"/>
        <dbReference type="EC" id="2.7.1.26"/>
    </reaction>
</comment>
<evidence type="ECO:0000256" key="8">
    <source>
        <dbReference type="ARBA" id="ARBA00022741"/>
    </source>
</evidence>
<sequence>MQVHYDLEQLPPFRNAVVTIGTFDGVHLGHREILRAQRQAADRCGGETLVITFDPHPRKIVQGASLELITTLSEKAALLESLGVDHLVVVPFNAEFAAQEADAYVRDFLVGRFHPHTLIIGYDHRFGKGRSGGYELLEALQARYGYQLIEIPQQLVHSIGVSSTKIRQALKQSDVAAAEELLGYRFSFEGTVIHGDKLGRTIGYPTANLSYTDSDKIRLGEGVYAATATLHKDTIGGMLSIGKRPTLNDVVERVEINLFDFNKDIYEEQLRVEVHSYLRPQEKYTSLDALKEQLHLDKVNALAALKGS</sequence>
<keyword evidence="10 15" id="KW-0274">FAD</keyword>
<dbReference type="InterPro" id="IPR002606">
    <property type="entry name" value="Riboflavin_kinase_bac"/>
</dbReference>
<name>A0A4R4E568_9BACT</name>
<dbReference type="Gene3D" id="2.40.30.30">
    <property type="entry name" value="Riboflavin kinase-like"/>
    <property type="match status" value="1"/>
</dbReference>
<dbReference type="SMART" id="SM00904">
    <property type="entry name" value="Flavokinase"/>
    <property type="match status" value="1"/>
</dbReference>
<dbReference type="EC" id="2.7.1.26" evidence="15"/>
<dbReference type="OrthoDB" id="9803667at2"/>
<evidence type="ECO:0000256" key="12">
    <source>
        <dbReference type="ARBA" id="ARBA00023268"/>
    </source>
</evidence>
<dbReference type="InterPro" id="IPR004821">
    <property type="entry name" value="Cyt_trans-like"/>
</dbReference>
<evidence type="ECO:0000256" key="7">
    <source>
        <dbReference type="ARBA" id="ARBA00022695"/>
    </source>
</evidence>